<feature type="domain" description="Major facilitator superfamily (MFS) profile" evidence="6">
    <location>
        <begin position="23"/>
        <end position="450"/>
    </location>
</feature>
<evidence type="ECO:0000313" key="8">
    <source>
        <dbReference type="Proteomes" id="UP000005824"/>
    </source>
</evidence>
<proteinExistence type="predicted"/>
<protein>
    <submittedName>
        <fullName evidence="7">Major facilitator superfamily MFS_1</fullName>
    </submittedName>
</protein>
<organism evidence="7 8">
    <name type="scientific">Chthoniobacter flavus Ellin428</name>
    <dbReference type="NCBI Taxonomy" id="497964"/>
    <lineage>
        <taxon>Bacteria</taxon>
        <taxon>Pseudomonadati</taxon>
        <taxon>Verrucomicrobiota</taxon>
        <taxon>Spartobacteria</taxon>
        <taxon>Chthoniobacterales</taxon>
        <taxon>Chthoniobacteraceae</taxon>
        <taxon>Chthoniobacter</taxon>
    </lineage>
</organism>
<comment type="subcellular location">
    <subcellularLocation>
        <location evidence="1">Membrane</location>
        <topology evidence="1">Multi-pass membrane protein</topology>
    </subcellularLocation>
</comment>
<feature type="transmembrane region" description="Helical" evidence="5">
    <location>
        <begin position="295"/>
        <end position="315"/>
    </location>
</feature>
<feature type="transmembrane region" description="Helical" evidence="5">
    <location>
        <begin position="61"/>
        <end position="84"/>
    </location>
</feature>
<dbReference type="InterPro" id="IPR005828">
    <property type="entry name" value="MFS_sugar_transport-like"/>
</dbReference>
<evidence type="ECO:0000313" key="7">
    <source>
        <dbReference type="EMBL" id="EDY15816.1"/>
    </source>
</evidence>
<feature type="transmembrane region" description="Helical" evidence="5">
    <location>
        <begin position="152"/>
        <end position="174"/>
    </location>
</feature>
<evidence type="ECO:0000259" key="6">
    <source>
        <dbReference type="PROSITE" id="PS50850"/>
    </source>
</evidence>
<dbReference type="SUPFAM" id="SSF103473">
    <property type="entry name" value="MFS general substrate transporter"/>
    <property type="match status" value="1"/>
</dbReference>
<dbReference type="PROSITE" id="PS50850">
    <property type="entry name" value="MFS"/>
    <property type="match status" value="1"/>
</dbReference>
<evidence type="ECO:0000256" key="2">
    <source>
        <dbReference type="ARBA" id="ARBA00022692"/>
    </source>
</evidence>
<dbReference type="EMBL" id="ABVL01000054">
    <property type="protein sequence ID" value="EDY15816.1"/>
    <property type="molecule type" value="Genomic_DNA"/>
</dbReference>
<accession>B4DCM8</accession>
<evidence type="ECO:0000256" key="5">
    <source>
        <dbReference type="SAM" id="Phobius"/>
    </source>
</evidence>
<dbReference type="InterPro" id="IPR036259">
    <property type="entry name" value="MFS_trans_sf"/>
</dbReference>
<dbReference type="Pfam" id="PF00083">
    <property type="entry name" value="Sugar_tr"/>
    <property type="match status" value="2"/>
</dbReference>
<feature type="transmembrane region" description="Helical" evidence="5">
    <location>
        <begin position="245"/>
        <end position="266"/>
    </location>
</feature>
<dbReference type="FunCoup" id="B4DCM8">
    <property type="interactions" value="218"/>
</dbReference>
<feature type="transmembrane region" description="Helical" evidence="5">
    <location>
        <begin position="327"/>
        <end position="345"/>
    </location>
</feature>
<feature type="transmembrane region" description="Helical" evidence="5">
    <location>
        <begin position="91"/>
        <end position="111"/>
    </location>
</feature>
<dbReference type="PANTHER" id="PTHR23508:SF10">
    <property type="entry name" value="CARBOXYLIC ACID TRANSPORTER PROTEIN HOMOLOG"/>
    <property type="match status" value="1"/>
</dbReference>
<dbReference type="InParanoid" id="B4DCM8"/>
<dbReference type="Proteomes" id="UP000005824">
    <property type="component" value="Unassembled WGS sequence"/>
</dbReference>
<sequence length="464" mass="50102">MHAPSESSDLPWWKNLTGYHWFVFIMASMAWVFDCLDQQIFTLARHGAMKSLLPDGADLNLYGGYATSIFIAGWATGGLIFGVIGDRIGRARTLTGTVLMYSVFTGLSALSKGWIDFAIYRFITGLGVGGVVGLAVALIADTLPDRSRVGALGAFQALSAVGNVTAGLISIWGGSLTASKAISPDMLWKAMFLVGAAPAFICVLVQLKMKEPEKWVVARAEGRRTGVAFGSYASLFGEKRWRHNAIFGMLLCVVGVIGLWGIGFFAPELVGPVIGRSLQSLNLPAEKIAGAQSTWIGMNAIFQNIGAFIGMLVMARMMQTLGRKKSFSIGFIAAMFATIGYFQFFNGHTDVFWMTPIMGACQLSLFAGFAIYLPELFPLRLRSTGTSFCYNVGRFLALTGPLTIGRLQHSLKEGAASPDQAIHAFRNAASYMSVVFLLGLVVLLFLPETKGQPLPEDIEIIPAK</sequence>
<evidence type="ECO:0000256" key="3">
    <source>
        <dbReference type="ARBA" id="ARBA00022989"/>
    </source>
</evidence>
<feature type="transmembrane region" description="Helical" evidence="5">
    <location>
        <begin position="21"/>
        <end position="41"/>
    </location>
</feature>
<dbReference type="Gene3D" id="1.20.1250.20">
    <property type="entry name" value="MFS general substrate transporter like domains"/>
    <property type="match status" value="2"/>
</dbReference>
<keyword evidence="4 5" id="KW-0472">Membrane</keyword>
<dbReference type="AlphaFoldDB" id="B4DCM8"/>
<feature type="transmembrane region" description="Helical" evidence="5">
    <location>
        <begin position="117"/>
        <end position="140"/>
    </location>
</feature>
<reference evidence="7 8" key="1">
    <citation type="journal article" date="2011" name="J. Bacteriol.">
        <title>Genome sequence of Chthoniobacter flavus Ellin428, an aerobic heterotrophic soil bacterium.</title>
        <authorList>
            <person name="Kant R."/>
            <person name="van Passel M.W."/>
            <person name="Palva A."/>
            <person name="Lucas S."/>
            <person name="Lapidus A."/>
            <person name="Glavina Del Rio T."/>
            <person name="Dalin E."/>
            <person name="Tice H."/>
            <person name="Bruce D."/>
            <person name="Goodwin L."/>
            <person name="Pitluck S."/>
            <person name="Larimer F.W."/>
            <person name="Land M.L."/>
            <person name="Hauser L."/>
            <person name="Sangwan P."/>
            <person name="de Vos W.M."/>
            <person name="Janssen P.H."/>
            <person name="Smidt H."/>
        </authorList>
    </citation>
    <scope>NUCLEOTIDE SEQUENCE [LARGE SCALE GENOMIC DNA]</scope>
    <source>
        <strain evidence="7 8">Ellin428</strain>
    </source>
</reference>
<gene>
    <name evidence="7" type="ORF">CfE428DRAFT_6669</name>
</gene>
<keyword evidence="3 5" id="KW-1133">Transmembrane helix</keyword>
<dbReference type="GO" id="GO:0046943">
    <property type="term" value="F:carboxylic acid transmembrane transporter activity"/>
    <property type="evidence" value="ECO:0007669"/>
    <property type="project" value="TreeGrafter"/>
</dbReference>
<dbReference type="RefSeq" id="WP_006983985.1">
    <property type="nucleotide sequence ID" value="NZ_ABVL01000054.1"/>
</dbReference>
<feature type="transmembrane region" description="Helical" evidence="5">
    <location>
        <begin position="428"/>
        <end position="446"/>
    </location>
</feature>
<keyword evidence="2 5" id="KW-0812">Transmembrane</keyword>
<comment type="caution">
    <text evidence="7">The sequence shown here is derived from an EMBL/GenBank/DDBJ whole genome shotgun (WGS) entry which is preliminary data.</text>
</comment>
<keyword evidence="8" id="KW-1185">Reference proteome</keyword>
<dbReference type="GO" id="GO:0005886">
    <property type="term" value="C:plasma membrane"/>
    <property type="evidence" value="ECO:0007669"/>
    <property type="project" value="TreeGrafter"/>
</dbReference>
<feature type="transmembrane region" description="Helical" evidence="5">
    <location>
        <begin position="186"/>
        <end position="205"/>
    </location>
</feature>
<dbReference type="STRING" id="497964.CfE428DRAFT_6669"/>
<name>B4DCM8_9BACT</name>
<dbReference type="PANTHER" id="PTHR23508">
    <property type="entry name" value="CARBOXYLIC ACID TRANSPORTER PROTEIN HOMOLOG"/>
    <property type="match status" value="1"/>
</dbReference>
<evidence type="ECO:0000256" key="4">
    <source>
        <dbReference type="ARBA" id="ARBA00023136"/>
    </source>
</evidence>
<feature type="transmembrane region" description="Helical" evidence="5">
    <location>
        <begin position="351"/>
        <end position="373"/>
    </location>
</feature>
<evidence type="ECO:0000256" key="1">
    <source>
        <dbReference type="ARBA" id="ARBA00004141"/>
    </source>
</evidence>
<dbReference type="eggNOG" id="COG2814">
    <property type="taxonomic scope" value="Bacteria"/>
</dbReference>
<dbReference type="InterPro" id="IPR020846">
    <property type="entry name" value="MFS_dom"/>
</dbReference>